<name>A0A9P1DVE1_9DINO</name>
<dbReference type="GO" id="GO:0005975">
    <property type="term" value="P:carbohydrate metabolic process"/>
    <property type="evidence" value="ECO:0007669"/>
    <property type="project" value="InterPro"/>
</dbReference>
<dbReference type="SUPFAM" id="SSF63411">
    <property type="entry name" value="LuxS/MPP-like metallohydrolase"/>
    <property type="match status" value="4"/>
</dbReference>
<dbReference type="Gene3D" id="3.20.20.370">
    <property type="entry name" value="Glycoside hydrolase/deacetylase"/>
    <property type="match status" value="2"/>
</dbReference>
<dbReference type="Gene3D" id="3.30.830.10">
    <property type="entry name" value="Metalloenzyme, LuxS/M16 peptidase-like"/>
    <property type="match status" value="4"/>
</dbReference>
<accession>A0A9P1DVE1</accession>
<comment type="caution">
    <text evidence="5">The sequence shown here is derived from an EMBL/GenBank/DDBJ whole genome shotgun (WGS) entry which is preliminary data.</text>
</comment>
<dbReference type="InterPro" id="IPR011330">
    <property type="entry name" value="Glyco_hydro/deAcase_b/a-brl"/>
</dbReference>
<proteinExistence type="predicted"/>
<dbReference type="PANTHER" id="PTHR43016:SF16">
    <property type="entry name" value="METALLOPROTEASE, PUTATIVE (AFU_ORTHOLOGUE AFUA_4G07610)-RELATED"/>
    <property type="match status" value="1"/>
</dbReference>
<organism evidence="5">
    <name type="scientific">Cladocopium goreaui</name>
    <dbReference type="NCBI Taxonomy" id="2562237"/>
    <lineage>
        <taxon>Eukaryota</taxon>
        <taxon>Sar</taxon>
        <taxon>Alveolata</taxon>
        <taxon>Dinophyceae</taxon>
        <taxon>Suessiales</taxon>
        <taxon>Symbiodiniaceae</taxon>
        <taxon>Cladocopium</taxon>
    </lineage>
</organism>
<dbReference type="InterPro" id="IPR007863">
    <property type="entry name" value="Peptidase_M16_C"/>
</dbReference>
<dbReference type="InterPro" id="IPR011765">
    <property type="entry name" value="Pept_M16_N"/>
</dbReference>
<evidence type="ECO:0000259" key="4">
    <source>
        <dbReference type="Pfam" id="PF05193"/>
    </source>
</evidence>
<reference evidence="5" key="1">
    <citation type="submission" date="2022-10" db="EMBL/GenBank/DDBJ databases">
        <authorList>
            <person name="Chen Y."/>
            <person name="Dougan E. K."/>
            <person name="Chan C."/>
            <person name="Rhodes N."/>
            <person name="Thang M."/>
        </authorList>
    </citation>
    <scope>NUCLEOTIDE SEQUENCE</scope>
</reference>
<evidence type="ECO:0000313" key="6">
    <source>
        <dbReference type="EMBL" id="CAL4802855.1"/>
    </source>
</evidence>
<feature type="domain" description="Peptidase M16 N-terminal" evidence="2">
    <location>
        <begin position="556"/>
        <end position="637"/>
    </location>
</feature>
<dbReference type="EMBL" id="CAMXCT020006535">
    <property type="protein sequence ID" value="CAL1168918.1"/>
    <property type="molecule type" value="Genomic_DNA"/>
</dbReference>
<dbReference type="OrthoDB" id="952271at2759"/>
<dbReference type="SUPFAM" id="SSF88713">
    <property type="entry name" value="Glycoside hydrolase/deacetylase"/>
    <property type="match status" value="2"/>
</dbReference>
<reference evidence="6 7" key="2">
    <citation type="submission" date="2024-05" db="EMBL/GenBank/DDBJ databases">
        <authorList>
            <person name="Chen Y."/>
            <person name="Shah S."/>
            <person name="Dougan E. K."/>
            <person name="Thang M."/>
            <person name="Chan C."/>
        </authorList>
    </citation>
    <scope>NUCLEOTIDE SEQUENCE [LARGE SCALE GENOMIC DNA]</scope>
</reference>
<dbReference type="GO" id="GO:0016810">
    <property type="term" value="F:hydrolase activity, acting on carbon-nitrogen (but not peptide) bonds"/>
    <property type="evidence" value="ECO:0007669"/>
    <property type="project" value="InterPro"/>
</dbReference>
<evidence type="ECO:0000313" key="7">
    <source>
        <dbReference type="Proteomes" id="UP001152797"/>
    </source>
</evidence>
<dbReference type="FunFam" id="3.30.830.10:FF:000031">
    <property type="entry name" value="Putative zinc metalloprotease"/>
    <property type="match status" value="1"/>
</dbReference>
<dbReference type="PANTHER" id="PTHR43016">
    <property type="entry name" value="PRESEQUENCE PROTEASE"/>
    <property type="match status" value="1"/>
</dbReference>
<evidence type="ECO:0000259" key="3">
    <source>
        <dbReference type="Pfam" id="PF01522"/>
    </source>
</evidence>
<feature type="domain" description="Peptidase M16 C-terminal" evidence="4">
    <location>
        <begin position="693"/>
        <end position="867"/>
    </location>
</feature>
<dbReference type="InterPro" id="IPR011249">
    <property type="entry name" value="Metalloenz_LuxS/M16"/>
</dbReference>
<keyword evidence="7" id="KW-1185">Reference proteome</keyword>
<dbReference type="FunFam" id="3.30.830.10:FF:000015">
    <property type="entry name" value="Putative zinc metalloprotease"/>
    <property type="match status" value="1"/>
</dbReference>
<dbReference type="Pfam" id="PF01522">
    <property type="entry name" value="Polysacc_deac_1"/>
    <property type="match status" value="1"/>
</dbReference>
<feature type="region of interest" description="Disordered" evidence="1">
    <location>
        <begin position="1426"/>
        <end position="1457"/>
    </location>
</feature>
<feature type="compositionally biased region" description="Acidic residues" evidence="1">
    <location>
        <begin position="1429"/>
        <end position="1455"/>
    </location>
</feature>
<evidence type="ECO:0000313" key="5">
    <source>
        <dbReference type="EMBL" id="CAI4015543.1"/>
    </source>
</evidence>
<dbReference type="InterPro" id="IPR002509">
    <property type="entry name" value="NODB_dom"/>
</dbReference>
<evidence type="ECO:0000259" key="2">
    <source>
        <dbReference type="Pfam" id="PF00675"/>
    </source>
</evidence>
<feature type="domain" description="NodB homology" evidence="3">
    <location>
        <begin position="171"/>
        <end position="257"/>
    </location>
</feature>
<evidence type="ECO:0000256" key="1">
    <source>
        <dbReference type="SAM" id="MobiDB-lite"/>
    </source>
</evidence>
<dbReference type="Pfam" id="PF00675">
    <property type="entry name" value="Peptidase_M16"/>
    <property type="match status" value="1"/>
</dbReference>
<dbReference type="EMBL" id="CAMXCT030006535">
    <property type="protein sequence ID" value="CAL4802855.1"/>
    <property type="molecule type" value="Genomic_DNA"/>
</dbReference>
<gene>
    <name evidence="5" type="ORF">C1SCF055_LOCUS40366</name>
</gene>
<sequence>MADDVSSPSRSSGYGMHIAAASAKQVVRGRRWLRALQGAVDSTTQSVGSQGAKIFAKGSEALAMVDQRLGLSEAASAAEQRMQISETISEKVAAADRRLQLSAKAQALSQDWQELRGKADTQQGKLMSQLNKAVVRAATSLSSLNSRQLAQALDPKALCFYDAGEFPGCSGLVALTLDDAPCRGETSMLCEIKELLQKFDARATFFLCTDSVPGHEDGLVDLIRAGSEVANHGCSDQPYGGLTESEFGAVFHRAENVCEVLRAKARGEVPELPDLPEPVQAAQAAPAPLVAATNEAADAADAADAAVTADLPAADAAASSAASASSASLGPDLPGAAEASEGPTARNWALGLSGLASGLARLPQRKTVEAEVPAVIPQSPYRWFRAPHTDLSPNMQKVLSQNGFTNVLCDSFANDTQILDSSFIAETLLSLVDPRGGSIIVIHTPEPGFREHNFEALEILLQGLAERQLRAVTVTELTEAALRTPASPKELPVSGVSDAEHAVGTFRKQFHFVYEEVPVSLYRCAESGLRVVAAQVKSPTVHGYFALHTECFDDFGCPHTLEHLIFLGSEQYPFKGVLDVLANRCLAQGTNAWTSTDHTCYTVDTAGAEGFLRLLPVYLDHVLFPTLKDSGFVTEVHHITGEGVDAGVVYCEMQASENEGGDMCDRAMRHAAFPGKCGYKSETGGRLKELRELTNATVRDYHKAYYRPDNFCVIVTGQVPLRDLLTACAPTVETIRTSRFKSLPPMVRPFSTEVPRPDKQQEVRLEFPAEDESTGAICELCWHGPEWSDLENVVALKVLLAYLCEDSISPLRKALVESTPPLCGKISEGLHEYKTQLINITLKSCDVEQLSKRDVTSEVQAVLKATAKAEGIDLLRLRSVIRQKQRQHLSAVESNPHDLFSGEIIGAFLYAEDFAATGSDGRSVRARLDAPGTLESLLAWPAERWAQLCRTFLSENPGVTVVGRPSKAAGEKVQAEDAARIELQKKSLGTDGLKKKGKELSVAEEENDVETPEEVSAEFKIPDVGQVQLIDVSTVTVKNGVAEAVFGKDAARLKETVAKAAAKGLPPMNFHLDHVVGAQFITCNIMVPLTSLTTRQLELLPLWCDTAFELPMVASPLGEALSHEAVVQLLTDTVVHRSFSVGLGGGRFRAGQAANMLHMSMKVERSQYETAPRLIARLLADVEFSVERLRVAVKRMLNDVPNRKRNGKGLMRLAMSAFDYSDSSAHGAFNVFRVEKLLKGLEDPEGVALGAAAFELSELRKVLLAPGALAYISGDIAALETAIFTPWCHGPFMTGGNGGYASAPATPLPALRRELYAADALRPPEGCTCGCLLSCTAEESNYWLVQCNSFTDPRSPELAPLLVAIEYITALEGPFWRKIRGKGHAYSYGISHDLEAGKLTFSLHQATNPVAAYEAAGAIVQKLCTEGSEGSEGEGPMEDEEGEDGEDGEDGEEGLDPCSLEAAQSGVLFGLIEPVDTVPGAMEEAFAMVLQRSPPDQLQWLLRAVQAVTEDSVRAAMQKHIAPLFSGAGRTVSMVCPSKKRAELEEQLQKLDPPFQVVHLDVDSFVSTLAPGSGFADLRKRVRPGA</sequence>
<dbReference type="GO" id="GO:0046872">
    <property type="term" value="F:metal ion binding"/>
    <property type="evidence" value="ECO:0007669"/>
    <property type="project" value="InterPro"/>
</dbReference>
<protein>
    <submittedName>
        <fullName evidence="6">Uncharacterized protein YOL098C</fullName>
    </submittedName>
</protein>
<dbReference type="EMBL" id="CAMXCT010006535">
    <property type="protein sequence ID" value="CAI4015543.1"/>
    <property type="molecule type" value="Genomic_DNA"/>
</dbReference>
<dbReference type="Pfam" id="PF05193">
    <property type="entry name" value="Peptidase_M16_C"/>
    <property type="match status" value="1"/>
</dbReference>
<dbReference type="Proteomes" id="UP001152797">
    <property type="component" value="Unassembled WGS sequence"/>
</dbReference>